<sequence>MRELFSIIYATPWPFGAGLLVVVLMIIAENFGRGIQGDGGIGGDFSDAGGCDGGGGDGGGGD</sequence>
<evidence type="ECO:0000313" key="3">
    <source>
        <dbReference type="Proteomes" id="UP000594015"/>
    </source>
</evidence>
<keyword evidence="1" id="KW-0812">Transmembrane</keyword>
<accession>A0AAE7NNA0</accession>
<gene>
    <name evidence="2" type="ORF">WN72_24190</name>
</gene>
<dbReference type="Proteomes" id="UP000594015">
    <property type="component" value="Chromosome"/>
</dbReference>
<dbReference type="AlphaFoldDB" id="A0AAE7NNA0"/>
<dbReference type="EMBL" id="CP030050">
    <property type="protein sequence ID" value="QOZ69074.1"/>
    <property type="molecule type" value="Genomic_DNA"/>
</dbReference>
<evidence type="ECO:0000313" key="2">
    <source>
        <dbReference type="EMBL" id="QOZ69074.1"/>
    </source>
</evidence>
<protein>
    <submittedName>
        <fullName evidence="2">Uncharacterized protein</fullName>
    </submittedName>
</protein>
<evidence type="ECO:0000256" key="1">
    <source>
        <dbReference type="SAM" id="Phobius"/>
    </source>
</evidence>
<dbReference type="KEGG" id="barh:WN72_24190"/>
<dbReference type="RefSeq" id="WP_027557923.1">
    <property type="nucleotide sequence ID" value="NZ_AXAD01000001.1"/>
</dbReference>
<organism evidence="2 3">
    <name type="scientific">Bradyrhizobium arachidis</name>
    <dbReference type="NCBI Taxonomy" id="858423"/>
    <lineage>
        <taxon>Bacteria</taxon>
        <taxon>Pseudomonadati</taxon>
        <taxon>Pseudomonadota</taxon>
        <taxon>Alphaproteobacteria</taxon>
        <taxon>Hyphomicrobiales</taxon>
        <taxon>Nitrobacteraceae</taxon>
        <taxon>Bradyrhizobium</taxon>
    </lineage>
</organism>
<keyword evidence="1" id="KW-0472">Membrane</keyword>
<reference evidence="2 3" key="1">
    <citation type="submission" date="2018-06" db="EMBL/GenBank/DDBJ databases">
        <title>Comparative genomics of Bradyrhizobium nodulating Arachidis hypogaea.</title>
        <authorList>
            <person name="Li Y."/>
        </authorList>
    </citation>
    <scope>NUCLEOTIDE SEQUENCE [LARGE SCALE GENOMIC DNA]</scope>
    <source>
        <strain evidence="2 3">CCBAU 051107</strain>
    </source>
</reference>
<keyword evidence="1" id="KW-1133">Transmembrane helix</keyword>
<name>A0AAE7NNA0_9BRAD</name>
<feature type="transmembrane region" description="Helical" evidence="1">
    <location>
        <begin position="6"/>
        <end position="27"/>
    </location>
</feature>
<proteinExistence type="predicted"/>